<keyword evidence="3" id="KW-0808">Transferase</keyword>
<evidence type="ECO:0000313" key="3">
    <source>
        <dbReference type="EMBL" id="KFI20275.1"/>
    </source>
</evidence>
<dbReference type="AlphaFoldDB" id="A0A0E2Z9A9"/>
<evidence type="ECO:0000259" key="2">
    <source>
        <dbReference type="Pfam" id="PF07589"/>
    </source>
</evidence>
<organism evidence="3 4">
    <name type="scientific">Nitrosococcus oceani C-27</name>
    <dbReference type="NCBI Taxonomy" id="314279"/>
    <lineage>
        <taxon>Bacteria</taxon>
        <taxon>Pseudomonadati</taxon>
        <taxon>Pseudomonadota</taxon>
        <taxon>Gammaproteobacteria</taxon>
        <taxon>Chromatiales</taxon>
        <taxon>Chromatiaceae</taxon>
        <taxon>Nitrosococcus</taxon>
    </lineage>
</organism>
<dbReference type="Pfam" id="PF07589">
    <property type="entry name" value="PEP-CTERM"/>
    <property type="match status" value="1"/>
</dbReference>
<proteinExistence type="predicted"/>
<comment type="caution">
    <text evidence="3">The sequence shown here is derived from an EMBL/GenBank/DDBJ whole genome shotgun (WGS) entry which is preliminary data.</text>
</comment>
<dbReference type="InterPro" id="IPR013424">
    <property type="entry name" value="Ice-binding_C"/>
</dbReference>
<evidence type="ECO:0000313" key="4">
    <source>
        <dbReference type="Proteomes" id="UP000028839"/>
    </source>
</evidence>
<feature type="domain" description="Ice-binding protein C-terminal" evidence="2">
    <location>
        <begin position="233"/>
        <end position="255"/>
    </location>
</feature>
<sequence>MLSKLRIPIILMALSMTSTVHAVPTLQVGVPGGVGEGAYGDYQGSTFNPVEEDTAITNGNSLFVAGVYKPNTRFLGGQFSGGDNWSDFGYDSSFDTRGAVLLAAVPDGTLSAADASLTINGLGSFFRLPNLGSLFPNRHDPLKDDISDFLFYDIGDFAKNSGAVPNFADETGAADGEIKTLTIAGASGLDWIHFDVLALETRQQGGGRFRTSLANNPGSHDVTWNQGGGGLQQIPEPSVLALFGVGFLGLGFCRRYRLH</sequence>
<keyword evidence="1" id="KW-0732">Signal</keyword>
<dbReference type="Proteomes" id="UP000028839">
    <property type="component" value="Unassembled WGS sequence"/>
</dbReference>
<accession>A0A0E2Z9A9</accession>
<evidence type="ECO:0000256" key="1">
    <source>
        <dbReference type="SAM" id="SignalP"/>
    </source>
</evidence>
<dbReference type="OrthoDB" id="8565897at2"/>
<dbReference type="NCBIfam" id="TIGR02595">
    <property type="entry name" value="PEP_CTERM"/>
    <property type="match status" value="1"/>
</dbReference>
<protein>
    <submittedName>
        <fullName evidence="3">Glycosyl transferase family 1</fullName>
    </submittedName>
</protein>
<dbReference type="EMBL" id="JPGN01000023">
    <property type="protein sequence ID" value="KFI20275.1"/>
    <property type="molecule type" value="Genomic_DNA"/>
</dbReference>
<feature type="chain" id="PRO_5002408147" evidence="1">
    <location>
        <begin position="23"/>
        <end position="259"/>
    </location>
</feature>
<dbReference type="NCBIfam" id="NF038141">
    <property type="entry name" value="choice_anch_N"/>
    <property type="match status" value="1"/>
</dbReference>
<dbReference type="HOGENOM" id="CLU_1137104_0_0_6"/>
<dbReference type="GO" id="GO:0016740">
    <property type="term" value="F:transferase activity"/>
    <property type="evidence" value="ECO:0007669"/>
    <property type="project" value="UniProtKB-KW"/>
</dbReference>
<feature type="signal peptide" evidence="1">
    <location>
        <begin position="1"/>
        <end position="22"/>
    </location>
</feature>
<reference evidence="3 4" key="1">
    <citation type="submission" date="2014-07" db="EMBL/GenBank/DDBJ databases">
        <title>Comparative analysis of Nitrosococcus oceani genome inventories of strains from Pacific and Atlantic gyres.</title>
        <authorList>
            <person name="Lim C.K."/>
            <person name="Wang L."/>
            <person name="Sayavedra-Soto L.A."/>
            <person name="Klotz M.G."/>
        </authorList>
    </citation>
    <scope>NUCLEOTIDE SEQUENCE [LARGE SCALE GENOMIC DNA]</scope>
    <source>
        <strain evidence="3 4">C-27</strain>
    </source>
</reference>
<gene>
    <name evidence="3" type="ORF">IB75_03965</name>
</gene>
<name>A0A0E2Z9A9_9GAMM</name>